<dbReference type="AlphaFoldDB" id="A0A7W3LN56"/>
<keyword evidence="4" id="KW-0804">Transcription</keyword>
<dbReference type="Pfam" id="PF00440">
    <property type="entry name" value="TetR_N"/>
    <property type="match status" value="1"/>
</dbReference>
<evidence type="ECO:0000313" key="7">
    <source>
        <dbReference type="EMBL" id="MBA8951187.1"/>
    </source>
</evidence>
<dbReference type="Proteomes" id="UP000572680">
    <property type="component" value="Unassembled WGS sequence"/>
</dbReference>
<keyword evidence="3 5" id="KW-0238">DNA-binding</keyword>
<comment type="caution">
    <text evidence="7">The sequence shown here is derived from an EMBL/GenBank/DDBJ whole genome shotgun (WGS) entry which is preliminary data.</text>
</comment>
<dbReference type="GO" id="GO:0045892">
    <property type="term" value="P:negative regulation of DNA-templated transcription"/>
    <property type="evidence" value="ECO:0007669"/>
    <property type="project" value="InterPro"/>
</dbReference>
<keyword evidence="8" id="KW-1185">Reference proteome</keyword>
<gene>
    <name evidence="7" type="ORF">HNR61_002818</name>
</gene>
<dbReference type="PROSITE" id="PS50977">
    <property type="entry name" value="HTH_TETR_2"/>
    <property type="match status" value="1"/>
</dbReference>
<evidence type="ECO:0000259" key="6">
    <source>
        <dbReference type="PROSITE" id="PS50977"/>
    </source>
</evidence>
<dbReference type="EMBL" id="JACJIA010000003">
    <property type="protein sequence ID" value="MBA8951187.1"/>
    <property type="molecule type" value="Genomic_DNA"/>
</dbReference>
<protein>
    <submittedName>
        <fullName evidence="7">AcrR family transcriptional regulator</fullName>
    </submittedName>
</protein>
<dbReference type="SUPFAM" id="SSF48498">
    <property type="entry name" value="Tetracyclin repressor-like, C-terminal domain"/>
    <property type="match status" value="1"/>
</dbReference>
<dbReference type="InterPro" id="IPR001647">
    <property type="entry name" value="HTH_TetR"/>
</dbReference>
<evidence type="ECO:0000313" key="8">
    <source>
        <dbReference type="Proteomes" id="UP000572680"/>
    </source>
</evidence>
<proteinExistence type="predicted"/>
<dbReference type="InterPro" id="IPR009057">
    <property type="entry name" value="Homeodomain-like_sf"/>
</dbReference>
<name>A0A7W3LN56_ACTNM</name>
<dbReference type="PRINTS" id="PR00400">
    <property type="entry name" value="TETREPRESSOR"/>
</dbReference>
<dbReference type="GO" id="GO:0003700">
    <property type="term" value="F:DNA-binding transcription factor activity"/>
    <property type="evidence" value="ECO:0007669"/>
    <property type="project" value="TreeGrafter"/>
</dbReference>
<organism evidence="7 8">
    <name type="scientific">Actinomadura namibiensis</name>
    <dbReference type="NCBI Taxonomy" id="182080"/>
    <lineage>
        <taxon>Bacteria</taxon>
        <taxon>Bacillati</taxon>
        <taxon>Actinomycetota</taxon>
        <taxon>Actinomycetes</taxon>
        <taxon>Streptosporangiales</taxon>
        <taxon>Thermomonosporaceae</taxon>
        <taxon>Actinomadura</taxon>
    </lineage>
</organism>
<dbReference type="GO" id="GO:0046677">
    <property type="term" value="P:response to antibiotic"/>
    <property type="evidence" value="ECO:0007669"/>
    <property type="project" value="InterPro"/>
</dbReference>
<dbReference type="Gene3D" id="1.10.357.10">
    <property type="entry name" value="Tetracycline Repressor, domain 2"/>
    <property type="match status" value="1"/>
</dbReference>
<keyword evidence="2" id="KW-0805">Transcription regulation</keyword>
<dbReference type="InterPro" id="IPR003012">
    <property type="entry name" value="Tet_transcr_reg_TetR"/>
</dbReference>
<dbReference type="PANTHER" id="PTHR30055">
    <property type="entry name" value="HTH-TYPE TRANSCRIPTIONAL REGULATOR RUTR"/>
    <property type="match status" value="1"/>
</dbReference>
<reference evidence="7 8" key="1">
    <citation type="submission" date="2020-08" db="EMBL/GenBank/DDBJ databases">
        <title>Genomic Encyclopedia of Type Strains, Phase IV (KMG-IV): sequencing the most valuable type-strain genomes for metagenomic binning, comparative biology and taxonomic classification.</title>
        <authorList>
            <person name="Goeker M."/>
        </authorList>
    </citation>
    <scope>NUCLEOTIDE SEQUENCE [LARGE SCALE GENOMIC DNA]</scope>
    <source>
        <strain evidence="7 8">DSM 44197</strain>
    </source>
</reference>
<evidence type="ECO:0000256" key="1">
    <source>
        <dbReference type="ARBA" id="ARBA00022491"/>
    </source>
</evidence>
<accession>A0A7W3LN56</accession>
<evidence type="ECO:0000256" key="3">
    <source>
        <dbReference type="ARBA" id="ARBA00023125"/>
    </source>
</evidence>
<feature type="DNA-binding region" description="H-T-H motif" evidence="5">
    <location>
        <begin position="34"/>
        <end position="53"/>
    </location>
</feature>
<evidence type="ECO:0000256" key="2">
    <source>
        <dbReference type="ARBA" id="ARBA00023015"/>
    </source>
</evidence>
<dbReference type="InterPro" id="IPR004111">
    <property type="entry name" value="Repressor_TetR_C"/>
</dbReference>
<dbReference type="PANTHER" id="PTHR30055:SF151">
    <property type="entry name" value="TRANSCRIPTIONAL REGULATORY PROTEIN"/>
    <property type="match status" value="1"/>
</dbReference>
<feature type="domain" description="HTH tetR-type" evidence="6">
    <location>
        <begin position="11"/>
        <end position="71"/>
    </location>
</feature>
<dbReference type="SUPFAM" id="SSF46689">
    <property type="entry name" value="Homeodomain-like"/>
    <property type="match status" value="1"/>
</dbReference>
<dbReference type="InterPro" id="IPR050109">
    <property type="entry name" value="HTH-type_TetR-like_transc_reg"/>
</dbReference>
<dbReference type="GO" id="GO:0000976">
    <property type="term" value="F:transcription cis-regulatory region binding"/>
    <property type="evidence" value="ECO:0007669"/>
    <property type="project" value="TreeGrafter"/>
</dbReference>
<dbReference type="RefSeq" id="WP_182843551.1">
    <property type="nucleotide sequence ID" value="NZ_BAAALP010000009.1"/>
</dbReference>
<evidence type="ECO:0000256" key="5">
    <source>
        <dbReference type="PROSITE-ProRule" id="PRU00335"/>
    </source>
</evidence>
<keyword evidence="1" id="KW-0678">Repressor</keyword>
<dbReference type="Pfam" id="PF02909">
    <property type="entry name" value="TetR_C_1"/>
    <property type="match status" value="1"/>
</dbReference>
<dbReference type="InterPro" id="IPR036271">
    <property type="entry name" value="Tet_transcr_reg_TetR-rel_C_sf"/>
</dbReference>
<sequence>MDPGTAEPRPALTRARIVRAAVDLIEREGPDALSMRAVAAELGVAVMSLYNHVPGKAALLQGVAEHVVSGIDLGGDPAEDWADRARALVRAFRKVAHDHPRCMTVVLSHRIDFPMGMRPAERALALAAEAGFDGPTSVRIMRALMAYALGAQMREVGMAKMLDRLPGDPTESFATLDPAEFPHVIALAPELTRNDAESDFEFGLDLLIAAVRNLPR</sequence>
<evidence type="ECO:0000256" key="4">
    <source>
        <dbReference type="ARBA" id="ARBA00023163"/>
    </source>
</evidence>